<reference evidence="16 17" key="1">
    <citation type="journal article" date="2018" name="MBio">
        <title>Insights into the evolution of host association through the isolation and characterization of a novel human periodontal pathobiont, Desulfobulbus oralis.</title>
        <authorList>
            <person name="Cross K.L."/>
            <person name="Chirania P."/>
            <person name="Xiong W."/>
            <person name="Beall C.J."/>
            <person name="Elkins J.G."/>
            <person name="Giannone R.J."/>
            <person name="Griffen A.L."/>
            <person name="Guss A.M."/>
            <person name="Hettich R.L."/>
            <person name="Joshi S.S."/>
            <person name="Mokrzan E.M."/>
            <person name="Martin R.K."/>
            <person name="Zhulin I.B."/>
            <person name="Leys E.J."/>
            <person name="Podar M."/>
        </authorList>
    </citation>
    <scope>NUCLEOTIDE SEQUENCE [LARGE SCALE GENOMIC DNA]</scope>
    <source>
        <strain evidence="16 17">ORNL</strain>
    </source>
</reference>
<comment type="function">
    <text evidence="2">Catalyzes the condensation of iminoaspartate with dihydroxyacetone phosphate to form quinolinate.</text>
</comment>
<dbReference type="GO" id="GO:0046872">
    <property type="term" value="F:metal ion binding"/>
    <property type="evidence" value="ECO:0007669"/>
    <property type="project" value="UniProtKB-KW"/>
</dbReference>
<accession>A0A2L1GM78</accession>
<dbReference type="Gene3D" id="3.40.50.10800">
    <property type="entry name" value="NadA-like"/>
    <property type="match status" value="3"/>
</dbReference>
<sequence length="360" mass="39515">MKTNDAMQLAAVQTPRCQAPPLPRLPERSAAESARLKAHVRDLLRRQNAVLVAHYYTEAALQDLAEESGGCVADSLEMARFGMEHPAGTLVVAGVRFMGETSKILNNEKRVLMPDLEATCSLDESCPGELFARFCDEHPEYTVVVYANTSAAVKARADWVVTSGIALPIVRHLAEKGEKILWAPDRHLGSYVQQETGADVLLWPGSCVVHESFQADALAEMKRRHPEAAVLVHPESPRDVAALADVVGSTTAMIKAVQQLPNQEFIVATERGIFNKMSQQAPEKILISAPTRGDEGIAQDDKTRCVWMAMNTLEKVAAVLENGANEIQVAPDMAARARVPIQRMLDFAAEMRKKTMARQR</sequence>
<dbReference type="FunFam" id="3.40.50.10800:FF:000001">
    <property type="entry name" value="Quinolinate synthase A"/>
    <property type="match status" value="1"/>
</dbReference>
<keyword evidence="10" id="KW-0479">Metal-binding</keyword>
<evidence type="ECO:0000256" key="12">
    <source>
        <dbReference type="ARBA" id="ARBA00023014"/>
    </source>
</evidence>
<keyword evidence="11" id="KW-0408">Iron</keyword>
<evidence type="ECO:0000256" key="7">
    <source>
        <dbReference type="ARBA" id="ARBA00022490"/>
    </source>
</evidence>
<dbReference type="GO" id="GO:0051539">
    <property type="term" value="F:4 iron, 4 sulfur cluster binding"/>
    <property type="evidence" value="ECO:0007669"/>
    <property type="project" value="UniProtKB-KW"/>
</dbReference>
<evidence type="ECO:0000256" key="11">
    <source>
        <dbReference type="ARBA" id="ARBA00023004"/>
    </source>
</evidence>
<dbReference type="RefSeq" id="WP_104936010.1">
    <property type="nucleotide sequence ID" value="NZ_CP021255.1"/>
</dbReference>
<dbReference type="InterPro" id="IPR036094">
    <property type="entry name" value="NadA_sf"/>
</dbReference>
<protein>
    <recommendedName>
        <fullName evidence="14 15">Quinolinate synthase</fullName>
        <ecNumber evidence="5 15">2.5.1.72</ecNumber>
    </recommendedName>
</protein>
<dbReference type="EMBL" id="CP021255">
    <property type="protein sequence ID" value="AVD70717.1"/>
    <property type="molecule type" value="Genomic_DNA"/>
</dbReference>
<dbReference type="NCBIfam" id="TIGR00550">
    <property type="entry name" value="nadA"/>
    <property type="match status" value="1"/>
</dbReference>
<dbReference type="NCBIfam" id="NF006877">
    <property type="entry name" value="PRK09375.1-1"/>
    <property type="match status" value="1"/>
</dbReference>
<dbReference type="UniPathway" id="UPA00253">
    <property type="reaction ID" value="UER00327"/>
</dbReference>
<keyword evidence="9" id="KW-0808">Transferase</keyword>
<evidence type="ECO:0000256" key="3">
    <source>
        <dbReference type="ARBA" id="ARBA00004496"/>
    </source>
</evidence>
<dbReference type="OrthoDB" id="9801204at2"/>
<comment type="cofactor">
    <cofactor evidence="1">
        <name>[4Fe-4S] cluster</name>
        <dbReference type="ChEBI" id="CHEBI:49883"/>
    </cofactor>
</comment>
<dbReference type="PANTHER" id="PTHR30573">
    <property type="entry name" value="QUINOLINATE SYNTHETASE A"/>
    <property type="match status" value="1"/>
</dbReference>
<dbReference type="EC" id="2.5.1.72" evidence="5 15"/>
<evidence type="ECO:0000313" key="16">
    <source>
        <dbReference type="EMBL" id="AVD70717.1"/>
    </source>
</evidence>
<dbReference type="GO" id="GO:0034628">
    <property type="term" value="P:'de novo' NAD+ biosynthetic process from L-aspartate"/>
    <property type="evidence" value="ECO:0007669"/>
    <property type="project" value="TreeGrafter"/>
</dbReference>
<dbReference type="InterPro" id="IPR003473">
    <property type="entry name" value="NadA"/>
</dbReference>
<evidence type="ECO:0000256" key="2">
    <source>
        <dbReference type="ARBA" id="ARBA00003791"/>
    </source>
</evidence>
<dbReference type="AlphaFoldDB" id="A0A2L1GM78"/>
<organism evidence="16 17">
    <name type="scientific">Desulfobulbus oralis</name>
    <dbReference type="NCBI Taxonomy" id="1986146"/>
    <lineage>
        <taxon>Bacteria</taxon>
        <taxon>Pseudomonadati</taxon>
        <taxon>Thermodesulfobacteriota</taxon>
        <taxon>Desulfobulbia</taxon>
        <taxon>Desulfobulbales</taxon>
        <taxon>Desulfobulbaceae</taxon>
        <taxon>Desulfobulbus</taxon>
    </lineage>
</organism>
<dbReference type="FunFam" id="3.40.50.10800:FF:000003">
    <property type="entry name" value="Quinolinate synthase A"/>
    <property type="match status" value="1"/>
</dbReference>
<evidence type="ECO:0000256" key="8">
    <source>
        <dbReference type="ARBA" id="ARBA00022642"/>
    </source>
</evidence>
<comment type="subcellular location">
    <subcellularLocation>
        <location evidence="3">Cytoplasm</location>
    </subcellularLocation>
</comment>
<dbReference type="GO" id="GO:0005829">
    <property type="term" value="C:cytosol"/>
    <property type="evidence" value="ECO:0007669"/>
    <property type="project" value="TreeGrafter"/>
</dbReference>
<evidence type="ECO:0000256" key="15">
    <source>
        <dbReference type="NCBIfam" id="TIGR00550"/>
    </source>
</evidence>
<keyword evidence="8" id="KW-0662">Pyridine nucleotide biosynthesis</keyword>
<evidence type="ECO:0000256" key="6">
    <source>
        <dbReference type="ARBA" id="ARBA00022485"/>
    </source>
</evidence>
<evidence type="ECO:0000256" key="4">
    <source>
        <dbReference type="ARBA" id="ARBA00005065"/>
    </source>
</evidence>
<dbReference type="KEGG" id="deo:CAY53_03805"/>
<evidence type="ECO:0000256" key="10">
    <source>
        <dbReference type="ARBA" id="ARBA00022723"/>
    </source>
</evidence>
<dbReference type="SUPFAM" id="SSF142754">
    <property type="entry name" value="NadA-like"/>
    <property type="match status" value="1"/>
</dbReference>
<dbReference type="PANTHER" id="PTHR30573:SF0">
    <property type="entry name" value="QUINOLINATE SYNTHASE, CHLOROPLASTIC"/>
    <property type="match status" value="1"/>
</dbReference>
<keyword evidence="12" id="KW-0411">Iron-sulfur</keyword>
<dbReference type="Proteomes" id="UP000239867">
    <property type="component" value="Chromosome"/>
</dbReference>
<evidence type="ECO:0000256" key="14">
    <source>
        <dbReference type="ARBA" id="ARBA00073059"/>
    </source>
</evidence>
<dbReference type="GO" id="GO:0008987">
    <property type="term" value="F:quinolinate synthetase A activity"/>
    <property type="evidence" value="ECO:0007669"/>
    <property type="project" value="UniProtKB-UniRule"/>
</dbReference>
<evidence type="ECO:0000256" key="1">
    <source>
        <dbReference type="ARBA" id="ARBA00001966"/>
    </source>
</evidence>
<evidence type="ECO:0000256" key="5">
    <source>
        <dbReference type="ARBA" id="ARBA00012669"/>
    </source>
</evidence>
<dbReference type="Pfam" id="PF02445">
    <property type="entry name" value="NadA"/>
    <property type="match status" value="1"/>
</dbReference>
<evidence type="ECO:0000256" key="13">
    <source>
        <dbReference type="ARBA" id="ARBA00050125"/>
    </source>
</evidence>
<comment type="pathway">
    <text evidence="4">Cofactor biosynthesis; NAD(+) biosynthesis; quinolinate from iminoaspartate: step 1/1.</text>
</comment>
<dbReference type="NCBIfam" id="NF006878">
    <property type="entry name" value="PRK09375.1-2"/>
    <property type="match status" value="1"/>
</dbReference>
<comment type="catalytic activity">
    <reaction evidence="13">
        <text>iminosuccinate + dihydroxyacetone phosphate = quinolinate + phosphate + 2 H2O + H(+)</text>
        <dbReference type="Rhea" id="RHEA:25888"/>
        <dbReference type="ChEBI" id="CHEBI:15377"/>
        <dbReference type="ChEBI" id="CHEBI:15378"/>
        <dbReference type="ChEBI" id="CHEBI:29959"/>
        <dbReference type="ChEBI" id="CHEBI:43474"/>
        <dbReference type="ChEBI" id="CHEBI:57642"/>
        <dbReference type="ChEBI" id="CHEBI:77875"/>
        <dbReference type="EC" id="2.5.1.72"/>
    </reaction>
    <physiologicalReaction direction="left-to-right" evidence="13">
        <dbReference type="Rhea" id="RHEA:25889"/>
    </physiologicalReaction>
</comment>
<keyword evidence="17" id="KW-1185">Reference proteome</keyword>
<evidence type="ECO:0000256" key="9">
    <source>
        <dbReference type="ARBA" id="ARBA00022679"/>
    </source>
</evidence>
<name>A0A2L1GM78_9BACT</name>
<evidence type="ECO:0000313" key="17">
    <source>
        <dbReference type="Proteomes" id="UP000239867"/>
    </source>
</evidence>
<proteinExistence type="predicted"/>
<gene>
    <name evidence="16" type="ORF">CAY53_03805</name>
</gene>
<keyword evidence="7" id="KW-0963">Cytoplasm</keyword>
<keyword evidence="6" id="KW-0004">4Fe-4S</keyword>